<feature type="transmembrane region" description="Helical" evidence="1">
    <location>
        <begin position="170"/>
        <end position="196"/>
    </location>
</feature>
<dbReference type="EMBL" id="MU151412">
    <property type="protein sequence ID" value="KAF9444032.1"/>
    <property type="molecule type" value="Genomic_DNA"/>
</dbReference>
<reference evidence="2" key="1">
    <citation type="submission" date="2020-11" db="EMBL/GenBank/DDBJ databases">
        <authorList>
            <consortium name="DOE Joint Genome Institute"/>
            <person name="Ahrendt S."/>
            <person name="Riley R."/>
            <person name="Andreopoulos W."/>
            <person name="Labutti K."/>
            <person name="Pangilinan J."/>
            <person name="Ruiz-Duenas F.J."/>
            <person name="Barrasa J.M."/>
            <person name="Sanchez-Garcia M."/>
            <person name="Camarero S."/>
            <person name="Miyauchi S."/>
            <person name="Serrano A."/>
            <person name="Linde D."/>
            <person name="Babiker R."/>
            <person name="Drula E."/>
            <person name="Ayuso-Fernandez I."/>
            <person name="Pacheco R."/>
            <person name="Padilla G."/>
            <person name="Ferreira P."/>
            <person name="Barriuso J."/>
            <person name="Kellner H."/>
            <person name="Castanera R."/>
            <person name="Alfaro M."/>
            <person name="Ramirez L."/>
            <person name="Pisabarro A.G."/>
            <person name="Kuo A."/>
            <person name="Tritt A."/>
            <person name="Lipzen A."/>
            <person name="He G."/>
            <person name="Yan M."/>
            <person name="Ng V."/>
            <person name="Cullen D."/>
            <person name="Martin F."/>
            <person name="Rosso M.-N."/>
            <person name="Henrissat B."/>
            <person name="Hibbett D."/>
            <person name="Martinez A.T."/>
            <person name="Grigoriev I.V."/>
        </authorList>
    </citation>
    <scope>NUCLEOTIDE SEQUENCE</scope>
    <source>
        <strain evidence="2">MF-IS2</strain>
    </source>
</reference>
<comment type="caution">
    <text evidence="2">The sequence shown here is derived from an EMBL/GenBank/DDBJ whole genome shotgun (WGS) entry which is preliminary data.</text>
</comment>
<dbReference type="OrthoDB" id="3357408at2759"/>
<keyword evidence="3" id="KW-1185">Reference proteome</keyword>
<dbReference type="Proteomes" id="UP000807342">
    <property type="component" value="Unassembled WGS sequence"/>
</dbReference>
<dbReference type="AlphaFoldDB" id="A0A9P5X441"/>
<name>A0A9P5X441_9AGAR</name>
<gene>
    <name evidence="2" type="ORF">P691DRAFT_737060</name>
</gene>
<evidence type="ECO:0000313" key="2">
    <source>
        <dbReference type="EMBL" id="KAF9444032.1"/>
    </source>
</evidence>
<feature type="transmembrane region" description="Helical" evidence="1">
    <location>
        <begin position="12"/>
        <end position="36"/>
    </location>
</feature>
<evidence type="ECO:0000256" key="1">
    <source>
        <dbReference type="SAM" id="Phobius"/>
    </source>
</evidence>
<proteinExistence type="predicted"/>
<keyword evidence="1" id="KW-0812">Transmembrane</keyword>
<evidence type="ECO:0000313" key="3">
    <source>
        <dbReference type="Proteomes" id="UP000807342"/>
    </source>
</evidence>
<protein>
    <submittedName>
        <fullName evidence="2">Uncharacterized protein</fullName>
    </submittedName>
</protein>
<accession>A0A9P5X441</accession>
<keyword evidence="1" id="KW-1133">Transmembrane helix</keyword>
<organism evidence="2 3">
    <name type="scientific">Macrolepiota fuliginosa MF-IS2</name>
    <dbReference type="NCBI Taxonomy" id="1400762"/>
    <lineage>
        <taxon>Eukaryota</taxon>
        <taxon>Fungi</taxon>
        <taxon>Dikarya</taxon>
        <taxon>Basidiomycota</taxon>
        <taxon>Agaricomycotina</taxon>
        <taxon>Agaricomycetes</taxon>
        <taxon>Agaricomycetidae</taxon>
        <taxon>Agaricales</taxon>
        <taxon>Agaricineae</taxon>
        <taxon>Agaricaceae</taxon>
        <taxon>Macrolepiota</taxon>
    </lineage>
</organism>
<sequence>MANVIPAHKEVTVLLTTSLAFGFSLCTLAHCLRWLVFPDEGWSLRGRINWTSLTVLFLIFALNVISLALTCWQLEEKVFHLESTQTDAKYRIPSWVEPTECASANFAALLADSILIHRCWRVYNRSIAIIAFPVTLWMGGAVCTALHMYLLVAQANGSGIDPYTLGPITAFGPGVVLLTFLASIAVLNAYSTSVLIHRIHEVMKQIEGSNSTKTFRHIIRILAESGFLYLSVTLGHFIAWLTANNIAIEALRTLSAPVVNIAFHLVIIRSARNRVERDETRKARRLSTIQFSPASMAGPILTVDEGRF</sequence>
<feature type="transmembrane region" description="Helical" evidence="1">
    <location>
        <begin position="48"/>
        <end position="72"/>
    </location>
</feature>
<feature type="transmembrane region" description="Helical" evidence="1">
    <location>
        <begin position="246"/>
        <end position="267"/>
    </location>
</feature>
<keyword evidence="1" id="KW-0472">Membrane</keyword>
<feature type="transmembrane region" description="Helical" evidence="1">
    <location>
        <begin position="217"/>
        <end position="240"/>
    </location>
</feature>
<feature type="transmembrane region" description="Helical" evidence="1">
    <location>
        <begin position="127"/>
        <end position="150"/>
    </location>
</feature>